<accession>A0A2T1K5V8</accession>
<proteinExistence type="inferred from homology"/>
<dbReference type="HAMAP" id="MF_00518">
    <property type="entry name" value="Deacylase_Dtd"/>
    <property type="match status" value="1"/>
</dbReference>
<dbReference type="InterPro" id="IPR003732">
    <property type="entry name" value="Daa-tRNA_deacyls_DTD"/>
</dbReference>
<keyword evidence="3" id="KW-0820">tRNA-binding</keyword>
<comment type="domain">
    <text evidence="3">A Gly-cisPro motif from one monomer fits into the active site of the other monomer to allow specific chiral rejection of L-amino acids.</text>
</comment>
<gene>
    <name evidence="3" type="primary">dtd</name>
    <name evidence="4" type="ORF">C7H09_14170</name>
</gene>
<dbReference type="GO" id="GO:0000049">
    <property type="term" value="F:tRNA binding"/>
    <property type="evidence" value="ECO:0007669"/>
    <property type="project" value="UniProtKB-UniRule"/>
</dbReference>
<dbReference type="InterPro" id="IPR023509">
    <property type="entry name" value="DTD-like_sf"/>
</dbReference>
<comment type="caution">
    <text evidence="4">The sequence shown here is derived from an EMBL/GenBank/DDBJ whole genome shotgun (WGS) entry which is preliminary data.</text>
</comment>
<dbReference type="GO" id="GO:0051500">
    <property type="term" value="F:D-tyrosyl-tRNA(Tyr) deacylase activity"/>
    <property type="evidence" value="ECO:0007669"/>
    <property type="project" value="TreeGrafter"/>
</dbReference>
<dbReference type="AlphaFoldDB" id="A0A2T1K5V8"/>
<comment type="similarity">
    <text evidence="1 3">Belongs to the DTD family.</text>
</comment>
<evidence type="ECO:0000313" key="4">
    <source>
        <dbReference type="EMBL" id="PSF05536.1"/>
    </source>
</evidence>
<comment type="subunit">
    <text evidence="3">Homodimer.</text>
</comment>
<dbReference type="EC" id="3.1.1.-" evidence="3"/>
<dbReference type="EMBL" id="PXNP01000098">
    <property type="protein sequence ID" value="PSF05536.1"/>
    <property type="molecule type" value="Genomic_DNA"/>
</dbReference>
<dbReference type="NCBIfam" id="TIGR00256">
    <property type="entry name" value="D-aminoacyl-tRNA deacylase"/>
    <property type="match status" value="1"/>
</dbReference>
<evidence type="ECO:0000256" key="3">
    <source>
        <dbReference type="HAMAP-Rule" id="MF_00518"/>
    </source>
</evidence>
<evidence type="ECO:0000256" key="1">
    <source>
        <dbReference type="ARBA" id="ARBA00009673"/>
    </source>
</evidence>
<dbReference type="OrthoDB" id="9801395at2"/>
<comment type="catalytic activity">
    <reaction evidence="3">
        <text>glycyl-tRNA(Ala) + H2O = tRNA(Ala) + glycine + H(+)</text>
        <dbReference type="Rhea" id="RHEA:53744"/>
        <dbReference type="Rhea" id="RHEA-COMP:9657"/>
        <dbReference type="Rhea" id="RHEA-COMP:13640"/>
        <dbReference type="ChEBI" id="CHEBI:15377"/>
        <dbReference type="ChEBI" id="CHEBI:15378"/>
        <dbReference type="ChEBI" id="CHEBI:57305"/>
        <dbReference type="ChEBI" id="CHEBI:78442"/>
        <dbReference type="ChEBI" id="CHEBI:78522"/>
    </reaction>
</comment>
<dbReference type="SUPFAM" id="SSF69500">
    <property type="entry name" value="DTD-like"/>
    <property type="match status" value="1"/>
</dbReference>
<organism evidence="4 5">
    <name type="scientific">Marinobacter fuscus</name>
    <dbReference type="NCBI Taxonomy" id="2109942"/>
    <lineage>
        <taxon>Bacteria</taxon>
        <taxon>Pseudomonadati</taxon>
        <taxon>Pseudomonadota</taxon>
        <taxon>Gammaproteobacteria</taxon>
        <taxon>Pseudomonadales</taxon>
        <taxon>Marinobacteraceae</taxon>
        <taxon>Marinobacter</taxon>
    </lineage>
</organism>
<keyword evidence="2 3" id="KW-0378">Hydrolase</keyword>
<dbReference type="FunFam" id="3.50.80.10:FF:000001">
    <property type="entry name" value="D-aminoacyl-tRNA deacylase"/>
    <property type="match status" value="1"/>
</dbReference>
<dbReference type="Pfam" id="PF02580">
    <property type="entry name" value="Tyr_Deacylase"/>
    <property type="match status" value="1"/>
</dbReference>
<protein>
    <recommendedName>
        <fullName evidence="3">D-aminoacyl-tRNA deacylase</fullName>
        <shortName evidence="3">DTD</shortName>
        <ecNumber evidence="3">3.1.1.96</ecNumber>
    </recommendedName>
    <alternativeName>
        <fullName evidence="3">Gly-tRNA(Ala) deacylase</fullName>
        <ecNumber evidence="3">3.1.1.-</ecNumber>
    </alternativeName>
</protein>
<comment type="subcellular location">
    <subcellularLocation>
        <location evidence="3">Cytoplasm</location>
    </subcellularLocation>
</comment>
<dbReference type="Proteomes" id="UP000239866">
    <property type="component" value="Unassembled WGS sequence"/>
</dbReference>
<dbReference type="GO" id="GO:0019478">
    <property type="term" value="P:D-amino acid catabolic process"/>
    <property type="evidence" value="ECO:0007669"/>
    <property type="project" value="UniProtKB-UniRule"/>
</dbReference>
<evidence type="ECO:0000313" key="5">
    <source>
        <dbReference type="Proteomes" id="UP000239866"/>
    </source>
</evidence>
<name>A0A2T1K5V8_9GAMM</name>
<sequence>MKGLIQRVSEASVSVCSESVARIGPGLLLLLGVERNDGENEAKALCRKILSYRIFPDQQGRMNVNVQDAGGSLLVVPQFTLAADTSSGTRPGFSLAAAPDRAENLYLAFIQEARKSLGAERVGQGRFGADMKVALVNDGPVTFLLEVPSKASQTGA</sequence>
<reference evidence="4 5" key="1">
    <citation type="submission" date="2018-03" db="EMBL/GenBank/DDBJ databases">
        <title>Marinobacter brunus sp. nov., a marine bacterium of Gamma-proteobacteria isolated from the surface seawater of the South China Sea.</title>
        <authorList>
            <person name="Cheng H."/>
            <person name="Wu Y.-H."/>
            <person name="Xamxidin M."/>
            <person name="Xu X.-W."/>
        </authorList>
    </citation>
    <scope>NUCLEOTIDE SEQUENCE [LARGE SCALE GENOMIC DNA]</scope>
    <source>
        <strain evidence="4 5">NH169-3</strain>
    </source>
</reference>
<evidence type="ECO:0000256" key="2">
    <source>
        <dbReference type="ARBA" id="ARBA00022801"/>
    </source>
</evidence>
<keyword evidence="5" id="KW-1185">Reference proteome</keyword>
<comment type="catalytic activity">
    <reaction evidence="3">
        <text>a D-aminoacyl-tRNA + H2O = a tRNA + a D-alpha-amino acid + H(+)</text>
        <dbReference type="Rhea" id="RHEA:13953"/>
        <dbReference type="Rhea" id="RHEA-COMP:10123"/>
        <dbReference type="Rhea" id="RHEA-COMP:10124"/>
        <dbReference type="ChEBI" id="CHEBI:15377"/>
        <dbReference type="ChEBI" id="CHEBI:15378"/>
        <dbReference type="ChEBI" id="CHEBI:59871"/>
        <dbReference type="ChEBI" id="CHEBI:78442"/>
        <dbReference type="ChEBI" id="CHEBI:79333"/>
        <dbReference type="EC" id="3.1.1.96"/>
    </reaction>
</comment>
<dbReference type="RefSeq" id="WP_106763794.1">
    <property type="nucleotide sequence ID" value="NZ_PXNP01000098.1"/>
</dbReference>
<comment type="function">
    <text evidence="3">An aminoacyl-tRNA editing enzyme that deacylates mischarged D-aminoacyl-tRNAs. Also deacylates mischarged glycyl-tRNA(Ala), protecting cells against glycine mischarging by AlaRS. Acts via tRNA-based rather than protein-based catalysis; rejects L-amino acids rather than detecting D-amino acids in the active site. By recycling D-aminoacyl-tRNA to D-amino acids and free tRNA molecules, this enzyme counteracts the toxicity associated with the formation of D-aminoacyl-tRNA entities in vivo and helps enforce protein L-homochirality.</text>
</comment>
<keyword evidence="3" id="KW-0963">Cytoplasm</keyword>
<dbReference type="EC" id="3.1.1.96" evidence="3"/>
<dbReference type="PANTHER" id="PTHR10472:SF5">
    <property type="entry name" value="D-AMINOACYL-TRNA DEACYLASE 1"/>
    <property type="match status" value="1"/>
</dbReference>
<feature type="short sequence motif" description="Gly-cisPro motif, important for rejection of L-amino acids" evidence="3">
    <location>
        <begin position="139"/>
        <end position="140"/>
    </location>
</feature>
<dbReference type="GO" id="GO:0043908">
    <property type="term" value="F:Ser(Gly)-tRNA(Ala) hydrolase activity"/>
    <property type="evidence" value="ECO:0007669"/>
    <property type="project" value="UniProtKB-UniRule"/>
</dbReference>
<keyword evidence="3" id="KW-0694">RNA-binding</keyword>
<dbReference type="GO" id="GO:0106026">
    <property type="term" value="F:Gly-tRNA(Ala) deacylase activity"/>
    <property type="evidence" value="ECO:0007669"/>
    <property type="project" value="UniProtKB-UniRule"/>
</dbReference>
<dbReference type="Gene3D" id="3.50.80.10">
    <property type="entry name" value="D-tyrosyl-tRNA(Tyr) deacylase"/>
    <property type="match status" value="1"/>
</dbReference>
<dbReference type="GO" id="GO:0005737">
    <property type="term" value="C:cytoplasm"/>
    <property type="evidence" value="ECO:0007669"/>
    <property type="project" value="UniProtKB-SubCell"/>
</dbReference>
<dbReference type="PANTHER" id="PTHR10472">
    <property type="entry name" value="D-TYROSYL-TRNA TYR DEACYLASE"/>
    <property type="match status" value="1"/>
</dbReference>